<dbReference type="AlphaFoldDB" id="A0A0F7KBN3"/>
<dbReference type="Proteomes" id="UP000324176">
    <property type="component" value="Unassembled WGS sequence"/>
</dbReference>
<reference evidence="3" key="1">
    <citation type="submission" date="2015-05" db="EMBL/GenBank/DDBJ databases">
        <title>Draft genome of Nitrosomonas communis strain Nm2.</title>
        <authorList>
            <person name="Kozlowski J.A."/>
            <person name="Kits K.D."/>
            <person name="Stein L.Y."/>
        </authorList>
    </citation>
    <scope>NUCLEOTIDE SEQUENCE [LARGE SCALE GENOMIC DNA]</scope>
    <source>
        <strain evidence="3">Nm2</strain>
    </source>
</reference>
<evidence type="ECO:0008006" key="5">
    <source>
        <dbReference type="Google" id="ProtNLM"/>
    </source>
</evidence>
<keyword evidence="3" id="KW-1185">Reference proteome</keyword>
<dbReference type="EMBL" id="VNHT01000095">
    <property type="protein sequence ID" value="TYP73412.1"/>
    <property type="molecule type" value="Genomic_DNA"/>
</dbReference>
<proteinExistence type="predicted"/>
<accession>A0A0F7KBN3</accession>
<protein>
    <recommendedName>
        <fullName evidence="5">Photosynthesis system II assembly factor Ycf48/Hcf136-like domain-containing protein</fullName>
    </recommendedName>
</protein>
<dbReference type="SUPFAM" id="SSF110296">
    <property type="entry name" value="Oligoxyloglucan reducing end-specific cellobiohydrolase"/>
    <property type="match status" value="1"/>
</dbReference>
<dbReference type="PATRIC" id="fig|44574.3.peg.2052"/>
<dbReference type="OrthoDB" id="9767885at2"/>
<dbReference type="RefSeq" id="WP_046849896.1">
    <property type="nucleotide sequence ID" value="NZ_CP011451.1"/>
</dbReference>
<reference evidence="2 4" key="3">
    <citation type="submission" date="2019-07" db="EMBL/GenBank/DDBJ databases">
        <title>Active sludge and wastewater microbial communities from Klosterneuburg, Austria.</title>
        <authorList>
            <person name="Wagner M."/>
        </authorList>
    </citation>
    <scope>NUCLEOTIDE SEQUENCE [LARGE SCALE GENOMIC DNA]</scope>
    <source>
        <strain evidence="2 4">Nm2</strain>
    </source>
</reference>
<dbReference type="SMART" id="SM00706">
    <property type="entry name" value="TECPR"/>
    <property type="match status" value="5"/>
</dbReference>
<name>A0A0F7KBN3_9PROT</name>
<organism evidence="1 3">
    <name type="scientific">Nitrosomonas communis</name>
    <dbReference type="NCBI Taxonomy" id="44574"/>
    <lineage>
        <taxon>Bacteria</taxon>
        <taxon>Pseudomonadati</taxon>
        <taxon>Pseudomonadota</taxon>
        <taxon>Betaproteobacteria</taxon>
        <taxon>Nitrosomonadales</taxon>
        <taxon>Nitrosomonadaceae</taxon>
        <taxon>Nitrosomonas</taxon>
    </lineage>
</organism>
<evidence type="ECO:0000313" key="2">
    <source>
        <dbReference type="EMBL" id="TYP73412.1"/>
    </source>
</evidence>
<evidence type="ECO:0000313" key="4">
    <source>
        <dbReference type="Proteomes" id="UP000324176"/>
    </source>
</evidence>
<dbReference type="Gene3D" id="2.115.10.10">
    <property type="entry name" value="Tachylectin 2"/>
    <property type="match status" value="1"/>
</dbReference>
<sequence length="259" mass="28379">MISAHREGRLLRSLLIAFLLLCGMYPLLVQAEIWSRTSINGMRDVAVAPDGIIWLTDKNGAVWKSDNIYASSLTQIATSGFSRISVGPDGVAWVIKSNGTLWKFATDSWSETAAKEIEDVAIAFDSKKVWVVGKNGTIWFSSDQGQSFMQIEGSNFSRISVKSENMVWAVKSDGTLWNLAAGNWSKTSAKDIEDIAIAPNGLIWLTGKDGTVSSSSDDGITFILYEEVGGLKNIDARNRGAWAVSIDGTLWHKFFSPQF</sequence>
<gene>
    <name evidence="1" type="ORF">AAW31_08405</name>
    <name evidence="2" type="ORF">BCL69_10953</name>
</gene>
<dbReference type="Proteomes" id="UP000034156">
    <property type="component" value="Chromosome"/>
</dbReference>
<dbReference type="EMBL" id="CP011451">
    <property type="protein sequence ID" value="AKH37825.1"/>
    <property type="molecule type" value="Genomic_DNA"/>
</dbReference>
<dbReference type="InterPro" id="IPR006624">
    <property type="entry name" value="Beta-propeller_rpt_TECPR"/>
</dbReference>
<dbReference type="KEGG" id="nco:AAW31_08405"/>
<reference evidence="1 3" key="2">
    <citation type="journal article" date="2016" name="Genome Announc.">
        <title>Genome Sequence of Nitrosomonas communis Strain Nm2, a Mesophilic Ammonia-Oxidizing Bacterium Isolated from Mediterranean Soil.</title>
        <authorList>
            <person name="Kozlowski J.A."/>
            <person name="Kits K.D."/>
            <person name="Stein L.Y."/>
        </authorList>
    </citation>
    <scope>NUCLEOTIDE SEQUENCE [LARGE SCALE GENOMIC DNA]</scope>
    <source>
        <strain evidence="1 3">Nm2</strain>
    </source>
</reference>
<evidence type="ECO:0000313" key="3">
    <source>
        <dbReference type="Proteomes" id="UP000034156"/>
    </source>
</evidence>
<evidence type="ECO:0000313" key="1">
    <source>
        <dbReference type="EMBL" id="AKH37825.1"/>
    </source>
</evidence>